<reference evidence="17" key="2">
    <citation type="submission" date="2025-09" db="UniProtKB">
        <authorList>
            <consortium name="Ensembl"/>
        </authorList>
    </citation>
    <scope>IDENTIFICATION</scope>
</reference>
<evidence type="ECO:0000256" key="14">
    <source>
        <dbReference type="ARBA" id="ARBA00039658"/>
    </source>
</evidence>
<dbReference type="GO" id="GO:0015074">
    <property type="term" value="P:DNA integration"/>
    <property type="evidence" value="ECO:0007669"/>
    <property type="project" value="UniProtKB-KW"/>
</dbReference>
<dbReference type="EC" id="3.1.26.4" evidence="2"/>
<dbReference type="PROSITE" id="PS00141">
    <property type="entry name" value="ASP_PROTEASE"/>
    <property type="match status" value="1"/>
</dbReference>
<dbReference type="CDD" id="cd01647">
    <property type="entry name" value="RT_LTR"/>
    <property type="match status" value="1"/>
</dbReference>
<dbReference type="SUPFAM" id="SSF56672">
    <property type="entry name" value="DNA/RNA polymerases"/>
    <property type="match status" value="1"/>
</dbReference>
<dbReference type="InterPro" id="IPR001969">
    <property type="entry name" value="Aspartic_peptidase_AS"/>
</dbReference>
<comment type="similarity">
    <text evidence="1">Belongs to the beta type-B retroviral polymerase family. HERV class-II K(HML-2) pol subfamily.</text>
</comment>
<protein>
    <recommendedName>
        <fullName evidence="14">Gypsy retrotransposon integrase-like protein 1</fullName>
        <ecNumber evidence="2">3.1.26.4</ecNumber>
    </recommendedName>
</protein>
<dbReference type="FunFam" id="3.10.20.370:FF:000001">
    <property type="entry name" value="Retrovirus-related Pol polyprotein from transposon 17.6-like protein"/>
    <property type="match status" value="1"/>
</dbReference>
<dbReference type="FunFam" id="1.10.340.70:FF:000001">
    <property type="entry name" value="Retrovirus-related Pol polyprotein from transposon gypsy-like Protein"/>
    <property type="match status" value="1"/>
</dbReference>
<feature type="region of interest" description="Disordered" evidence="15">
    <location>
        <begin position="1"/>
        <end position="21"/>
    </location>
</feature>
<dbReference type="GO" id="GO:0004523">
    <property type="term" value="F:RNA-DNA hybrid ribonuclease activity"/>
    <property type="evidence" value="ECO:0007669"/>
    <property type="project" value="UniProtKB-EC"/>
</dbReference>
<dbReference type="GO" id="GO:0004190">
    <property type="term" value="F:aspartic-type endopeptidase activity"/>
    <property type="evidence" value="ECO:0007669"/>
    <property type="project" value="InterPro"/>
</dbReference>
<dbReference type="Gene3D" id="3.30.70.270">
    <property type="match status" value="2"/>
</dbReference>
<keyword evidence="18" id="KW-1185">Reference proteome</keyword>
<dbReference type="InterPro" id="IPR021109">
    <property type="entry name" value="Peptidase_aspartic_dom_sf"/>
</dbReference>
<dbReference type="Proteomes" id="UP001108240">
    <property type="component" value="Unplaced"/>
</dbReference>
<evidence type="ECO:0000256" key="10">
    <source>
        <dbReference type="ARBA" id="ARBA00022884"/>
    </source>
</evidence>
<evidence type="ECO:0000256" key="15">
    <source>
        <dbReference type="SAM" id="MobiDB-lite"/>
    </source>
</evidence>
<dbReference type="PANTHER" id="PTHR37984">
    <property type="entry name" value="PROTEIN CBG26694"/>
    <property type="match status" value="1"/>
</dbReference>
<name>A0A9J8AE93_CYPCA</name>
<reference evidence="17" key="1">
    <citation type="submission" date="2025-08" db="UniProtKB">
        <authorList>
            <consortium name="Ensembl"/>
        </authorList>
    </citation>
    <scope>IDENTIFICATION</scope>
</reference>
<dbReference type="InterPro" id="IPR041588">
    <property type="entry name" value="Integrase_H2C2"/>
</dbReference>
<dbReference type="GO" id="GO:0003723">
    <property type="term" value="F:RNA binding"/>
    <property type="evidence" value="ECO:0007669"/>
    <property type="project" value="UniProtKB-KW"/>
</dbReference>
<evidence type="ECO:0000259" key="16">
    <source>
        <dbReference type="PROSITE" id="PS50878"/>
    </source>
</evidence>
<sequence length="1032" mass="115542">MQQSPQQHEMGRSKPANTPLVGPCNEGVVGVNGEMCKALIDSGSQVTTITDEFWQQHPLLCTQELQPSDIPIEGAAGQPVSYVGVLCINLKFLGRVYSNVPAFVVPVTEYRSSVPLLIGTNVIRVSRNDLQASYGRKYLARLKVTNPEWHSAMVAVSKSEPGGAAGKVGQVQYAGHRIRIPAGKEQDVIGRVMGGPKRTRYTVLVESQSSKRVPEGLMVARLLADVENGCVPIRLLNLSGKDVIVNPKTLIADAFLVQNVVEEEEKCQMLCQNEFMCQSQCENSVTASCQSQQQTSSVESVDGITCGVDLSAAAVEGEEQLALLQDLLRRNTDVFSKHSMDYGHTTTVRHEIPLVDSKPFRLPYRKIPPSQYQEVRKAISEMEEAGVIRPSKSPYASPIVVVSKKDGSLRICVDYRKLNSCSTRDAFPLPRIEEALEALGQARFFSTLDLTSGYWQVEVAENDKLKTAFSTPMGLYEANRMPFGLQNAPSTFQRLMTCCFGDLNFESLLIYLDDLIIFSRTFEEHLERLEVVFSRLRKHGLKLKPQKCSLLRKEVQYLGHVVSAEGIHTDPEKISRVRDWKRPSSVKEVLGFVGFAGYYRRFIKGYATLAAPLYRLTSGDPKKKKRGVKGTSGTVKPFGWTDECERAFEALKERLTTAPVLGYPDFSLPFVLQTDASGEGLGAVLAQVQDGVEKVIAYASRGLRPPETRYPAHKLEFLALKWAVTDKFYDHLYGHKFSVLTDNNPLKYVMSTAKLDATGQRWVSQLAMFDFSIEYRQGKSNSNADALSRMSNQEVIETLKSCTQCISSTRQDQSCEDESGRKGDVSEQAERTVVCKEGELLGRVDELASPFDGAGTDALPAMTKLEIRGCQKEDPLIGPVLHYKTLNKKPRRGERSENGKDTRLLLKEWRRLVVKDGILYRQVKDVQGRSIAQLVLPEKMRLLAKTSLHDDSGHLGFERTLNLFRERFFWPRMQCEIKSWCEQCERCCLRKTPTGLPHKRPEGCHCGKGAVEEFLLSIWFPSKTPCRSRQKF</sequence>
<evidence type="ECO:0000256" key="9">
    <source>
        <dbReference type="ARBA" id="ARBA00022842"/>
    </source>
</evidence>
<keyword evidence="12" id="KW-0695">RNA-directed DNA polymerase</keyword>
<evidence type="ECO:0000256" key="1">
    <source>
        <dbReference type="ARBA" id="ARBA00010879"/>
    </source>
</evidence>
<dbReference type="Gene3D" id="2.40.70.10">
    <property type="entry name" value="Acid Proteases"/>
    <property type="match status" value="1"/>
</dbReference>
<keyword evidence="8" id="KW-0378">Hydrolase</keyword>
<dbReference type="InterPro" id="IPR043128">
    <property type="entry name" value="Rev_trsase/Diguanyl_cyclase"/>
</dbReference>
<dbReference type="GO" id="GO:0003964">
    <property type="term" value="F:RNA-directed DNA polymerase activity"/>
    <property type="evidence" value="ECO:0007669"/>
    <property type="project" value="UniProtKB-KW"/>
</dbReference>
<evidence type="ECO:0000256" key="3">
    <source>
        <dbReference type="ARBA" id="ARBA00022670"/>
    </source>
</evidence>
<feature type="domain" description="Reverse transcriptase" evidence="16">
    <location>
        <begin position="383"/>
        <end position="562"/>
    </location>
</feature>
<dbReference type="FunFam" id="3.10.10.10:FF:000007">
    <property type="entry name" value="Retrovirus-related Pol polyprotein from transposon 17.6-like Protein"/>
    <property type="match status" value="1"/>
</dbReference>
<proteinExistence type="inferred from homology"/>
<keyword evidence="9" id="KW-0460">Magnesium</keyword>
<dbReference type="PROSITE" id="PS50878">
    <property type="entry name" value="RT_POL"/>
    <property type="match status" value="1"/>
</dbReference>
<accession>A0A9J8AE93</accession>
<dbReference type="Gene3D" id="3.10.10.10">
    <property type="entry name" value="HIV Type 1 Reverse Transcriptase, subunit A, domain 1"/>
    <property type="match status" value="1"/>
</dbReference>
<evidence type="ECO:0000256" key="6">
    <source>
        <dbReference type="ARBA" id="ARBA00022722"/>
    </source>
</evidence>
<dbReference type="SUPFAM" id="SSF50630">
    <property type="entry name" value="Acid proteases"/>
    <property type="match status" value="1"/>
</dbReference>
<dbReference type="OMA" id="TRYPAHK"/>
<organism evidence="17 18">
    <name type="scientific">Cyprinus carpio carpio</name>
    <dbReference type="NCBI Taxonomy" id="630221"/>
    <lineage>
        <taxon>Eukaryota</taxon>
        <taxon>Metazoa</taxon>
        <taxon>Chordata</taxon>
        <taxon>Craniata</taxon>
        <taxon>Vertebrata</taxon>
        <taxon>Euteleostomi</taxon>
        <taxon>Actinopterygii</taxon>
        <taxon>Neopterygii</taxon>
        <taxon>Teleostei</taxon>
        <taxon>Ostariophysi</taxon>
        <taxon>Cypriniformes</taxon>
        <taxon>Cyprinidae</taxon>
        <taxon>Cyprininae</taxon>
        <taxon>Cyprinus</taxon>
    </lineage>
</organism>
<evidence type="ECO:0000256" key="12">
    <source>
        <dbReference type="ARBA" id="ARBA00022918"/>
    </source>
</evidence>
<dbReference type="InterPro" id="IPR000477">
    <property type="entry name" value="RT_dom"/>
</dbReference>
<evidence type="ECO:0000256" key="13">
    <source>
        <dbReference type="ARBA" id="ARBA00023268"/>
    </source>
</evidence>
<evidence type="ECO:0000256" key="8">
    <source>
        <dbReference type="ARBA" id="ARBA00022801"/>
    </source>
</evidence>
<dbReference type="CDD" id="cd00303">
    <property type="entry name" value="retropepsin_like"/>
    <property type="match status" value="1"/>
</dbReference>
<dbReference type="GO" id="GO:0006508">
    <property type="term" value="P:proteolysis"/>
    <property type="evidence" value="ECO:0007669"/>
    <property type="project" value="UniProtKB-KW"/>
</dbReference>
<dbReference type="Pfam" id="PF17919">
    <property type="entry name" value="RT_RNaseH_2"/>
    <property type="match status" value="1"/>
</dbReference>
<dbReference type="Pfam" id="PF17921">
    <property type="entry name" value="Integrase_H2C2"/>
    <property type="match status" value="1"/>
</dbReference>
<dbReference type="InterPro" id="IPR050951">
    <property type="entry name" value="Retrovirus_Pol_polyprotein"/>
</dbReference>
<dbReference type="GeneTree" id="ENSGT01100000263500"/>
<dbReference type="Gene3D" id="1.10.340.70">
    <property type="match status" value="1"/>
</dbReference>
<keyword evidence="5" id="KW-0548">Nucleotidyltransferase</keyword>
<keyword evidence="7" id="KW-0255">Endonuclease</keyword>
<keyword evidence="4" id="KW-0808">Transferase</keyword>
<dbReference type="AlphaFoldDB" id="A0A9J8AE93"/>
<dbReference type="Ensembl" id="ENSCCRT00000146864.1">
    <property type="protein sequence ID" value="ENSCCRP00000143399.1"/>
    <property type="gene ID" value="ENSCCRG00000074679.1"/>
</dbReference>
<keyword evidence="6" id="KW-0540">Nuclease</keyword>
<dbReference type="Gene3D" id="3.10.20.370">
    <property type="match status" value="1"/>
</dbReference>
<keyword evidence="3" id="KW-0645">Protease</keyword>
<evidence type="ECO:0000256" key="2">
    <source>
        <dbReference type="ARBA" id="ARBA00012180"/>
    </source>
</evidence>
<keyword evidence="10" id="KW-0694">RNA-binding</keyword>
<dbReference type="InterPro" id="IPR041577">
    <property type="entry name" value="RT_RNaseH_2"/>
</dbReference>
<evidence type="ECO:0000256" key="4">
    <source>
        <dbReference type="ARBA" id="ARBA00022679"/>
    </source>
</evidence>
<dbReference type="PANTHER" id="PTHR37984:SF5">
    <property type="entry name" value="PROTEIN NYNRIN-LIKE"/>
    <property type="match status" value="1"/>
</dbReference>
<evidence type="ECO:0000313" key="17">
    <source>
        <dbReference type="Ensembl" id="ENSCCRP00000143399.1"/>
    </source>
</evidence>
<evidence type="ECO:0000256" key="7">
    <source>
        <dbReference type="ARBA" id="ARBA00022759"/>
    </source>
</evidence>
<dbReference type="FunFam" id="3.30.70.270:FF:000020">
    <property type="entry name" value="Transposon Tf2-6 polyprotein-like Protein"/>
    <property type="match status" value="1"/>
</dbReference>
<evidence type="ECO:0000256" key="5">
    <source>
        <dbReference type="ARBA" id="ARBA00022695"/>
    </source>
</evidence>
<dbReference type="Pfam" id="PF00078">
    <property type="entry name" value="RVT_1"/>
    <property type="match status" value="1"/>
</dbReference>
<dbReference type="InterPro" id="IPR043502">
    <property type="entry name" value="DNA/RNA_pol_sf"/>
</dbReference>
<keyword evidence="11" id="KW-0229">DNA integration</keyword>
<evidence type="ECO:0000256" key="11">
    <source>
        <dbReference type="ARBA" id="ARBA00022908"/>
    </source>
</evidence>
<keyword evidence="13" id="KW-0511">Multifunctional enzyme</keyword>
<dbReference type="CDD" id="cd09274">
    <property type="entry name" value="RNase_HI_RT_Ty3"/>
    <property type="match status" value="1"/>
</dbReference>
<evidence type="ECO:0000313" key="18">
    <source>
        <dbReference type="Proteomes" id="UP001108240"/>
    </source>
</evidence>